<dbReference type="PANTHER" id="PTHR30346:SF28">
    <property type="entry name" value="HTH-TYPE TRANSCRIPTIONAL REGULATOR CYNR"/>
    <property type="match status" value="1"/>
</dbReference>
<evidence type="ECO:0000259" key="5">
    <source>
        <dbReference type="PROSITE" id="PS50931"/>
    </source>
</evidence>
<dbReference type="SUPFAM" id="SSF46785">
    <property type="entry name" value="Winged helix' DNA-binding domain"/>
    <property type="match status" value="1"/>
</dbReference>
<feature type="domain" description="HTH lysR-type" evidence="5">
    <location>
        <begin position="1"/>
        <end position="58"/>
    </location>
</feature>
<evidence type="ECO:0000256" key="1">
    <source>
        <dbReference type="ARBA" id="ARBA00009437"/>
    </source>
</evidence>
<evidence type="ECO:0000256" key="3">
    <source>
        <dbReference type="ARBA" id="ARBA00023125"/>
    </source>
</evidence>
<protein>
    <submittedName>
        <fullName evidence="6">LysR family transcriptional regulator</fullName>
    </submittedName>
</protein>
<gene>
    <name evidence="6" type="ORF">ACFSYJ_32410</name>
</gene>
<dbReference type="Gene3D" id="1.10.10.10">
    <property type="entry name" value="Winged helix-like DNA-binding domain superfamily/Winged helix DNA-binding domain"/>
    <property type="match status" value="1"/>
</dbReference>
<dbReference type="Pfam" id="PF00126">
    <property type="entry name" value="HTH_1"/>
    <property type="match status" value="1"/>
</dbReference>
<dbReference type="InterPro" id="IPR036390">
    <property type="entry name" value="WH_DNA-bd_sf"/>
</dbReference>
<dbReference type="InterPro" id="IPR005119">
    <property type="entry name" value="LysR_subst-bd"/>
</dbReference>
<evidence type="ECO:0000313" key="6">
    <source>
        <dbReference type="EMBL" id="MFD2463355.1"/>
    </source>
</evidence>
<evidence type="ECO:0000256" key="2">
    <source>
        <dbReference type="ARBA" id="ARBA00023015"/>
    </source>
</evidence>
<dbReference type="RefSeq" id="WP_345391687.1">
    <property type="nucleotide sequence ID" value="NZ_BAABHG010000005.1"/>
</dbReference>
<organism evidence="6 7">
    <name type="scientific">Amycolatopsis samaneae</name>
    <dbReference type="NCBI Taxonomy" id="664691"/>
    <lineage>
        <taxon>Bacteria</taxon>
        <taxon>Bacillati</taxon>
        <taxon>Actinomycetota</taxon>
        <taxon>Actinomycetes</taxon>
        <taxon>Pseudonocardiales</taxon>
        <taxon>Pseudonocardiaceae</taxon>
        <taxon>Amycolatopsis</taxon>
    </lineage>
</organism>
<sequence>MDLEVLRLFRAVARGATVTETAAKANMTQPALSRALNRIEREAGAELFQRVGRALRLTPVGTVFAGHVETVLEDYDRGLRAVAEMVDPEAGVVPLAFLHTLGTWLVPPLLSGFRDRFPKTRFELRQHGEEGLVRELLDGTADLVLTSGDPGCPAIRWKRLLVEPLRLAVPPRHRLAGRRRIRLAEVADETFVLLRPGYGLRDTTERLCREAGFTPTVGFEGEEVETLRGLVTAGLGVSLLPLPQTATFPSSGTEPLAPHLTVTDVQSSRDLGLAWLADRVLPPASAGFREHVLTAAGELSGDGRSPAGRAAGHRP</sequence>
<dbReference type="CDD" id="cd08434">
    <property type="entry name" value="PBP2_GltC_like"/>
    <property type="match status" value="1"/>
</dbReference>
<dbReference type="InterPro" id="IPR000847">
    <property type="entry name" value="LysR_HTH_N"/>
</dbReference>
<proteinExistence type="inferred from homology"/>
<dbReference type="Proteomes" id="UP001597419">
    <property type="component" value="Unassembled WGS sequence"/>
</dbReference>
<keyword evidence="4" id="KW-0804">Transcription</keyword>
<comment type="similarity">
    <text evidence="1">Belongs to the LysR transcriptional regulatory family.</text>
</comment>
<dbReference type="InterPro" id="IPR036388">
    <property type="entry name" value="WH-like_DNA-bd_sf"/>
</dbReference>
<reference evidence="7" key="1">
    <citation type="journal article" date="2019" name="Int. J. Syst. Evol. Microbiol.">
        <title>The Global Catalogue of Microorganisms (GCM) 10K type strain sequencing project: providing services to taxonomists for standard genome sequencing and annotation.</title>
        <authorList>
            <consortium name="The Broad Institute Genomics Platform"/>
            <consortium name="The Broad Institute Genome Sequencing Center for Infectious Disease"/>
            <person name="Wu L."/>
            <person name="Ma J."/>
        </authorList>
    </citation>
    <scope>NUCLEOTIDE SEQUENCE [LARGE SCALE GENOMIC DNA]</scope>
    <source>
        <strain evidence="7">CGMCC 4.7643</strain>
    </source>
</reference>
<evidence type="ECO:0000313" key="7">
    <source>
        <dbReference type="Proteomes" id="UP001597419"/>
    </source>
</evidence>
<keyword evidence="3" id="KW-0238">DNA-binding</keyword>
<accession>A0ABW5GR59</accession>
<evidence type="ECO:0000256" key="4">
    <source>
        <dbReference type="ARBA" id="ARBA00023163"/>
    </source>
</evidence>
<keyword evidence="7" id="KW-1185">Reference proteome</keyword>
<dbReference type="EMBL" id="JBHUKU010000020">
    <property type="protein sequence ID" value="MFD2463355.1"/>
    <property type="molecule type" value="Genomic_DNA"/>
</dbReference>
<name>A0ABW5GR59_9PSEU</name>
<keyword evidence="2" id="KW-0805">Transcription regulation</keyword>
<dbReference type="SUPFAM" id="SSF53850">
    <property type="entry name" value="Periplasmic binding protein-like II"/>
    <property type="match status" value="1"/>
</dbReference>
<dbReference type="Pfam" id="PF03466">
    <property type="entry name" value="LysR_substrate"/>
    <property type="match status" value="1"/>
</dbReference>
<dbReference type="PANTHER" id="PTHR30346">
    <property type="entry name" value="TRANSCRIPTIONAL DUAL REGULATOR HCAR-RELATED"/>
    <property type="match status" value="1"/>
</dbReference>
<dbReference type="PROSITE" id="PS50931">
    <property type="entry name" value="HTH_LYSR"/>
    <property type="match status" value="1"/>
</dbReference>
<comment type="caution">
    <text evidence="6">The sequence shown here is derived from an EMBL/GenBank/DDBJ whole genome shotgun (WGS) entry which is preliminary data.</text>
</comment>
<dbReference type="PRINTS" id="PR00039">
    <property type="entry name" value="HTHLYSR"/>
</dbReference>
<dbReference type="Gene3D" id="3.40.190.290">
    <property type="match status" value="1"/>
</dbReference>